<sequence>MPARTSPLKREVDRARDLLGQIHHPVAKPLSFGAAMKTTAALVAMASFGLAGLAVGDTTPIDSAAPRSAIDIRVGRNAKSGRVEIYGSVGSRASVRRDKDLVVIRLPGQQKPDLGDIRANLPVGVTGVDLRSDARASEIVLKVAEGYDARFGRSDGAVYVQFDADSKPDAKTIGVNLQDLMKPAEKAGESASSQAANQANISKAANVPVVALQVEAIDGGKDIAFAFEGPVAAAVFRRGDSVWVVFDSEVDLRLPPELKDGMTVQDAQWTRNDGFTALRMKAPGVALVTAAGDGLTWRVRLGGRSLATRSSEVIVTRDDTAGAGSLSVTMAGATRIAWIRDPGVGDRMAVITARAPIKSLSAGRNMIEASLASTAQGVVVTQMTPDVKVELAGDLVHIWRPGGLTLSAVSAIAEPKDGGLEYRAARYPSLINAEWSETPSEGFLARYNALQARAADETQQGATAPSKARLAMARFLIGQGMTFEALGLLDMLVRQNPNALVDPQVRGLRVAAKMMSGRYRDAAGDLSAPQMLVDPSARLWQGYADYMAGNYADAVRAFKAGAKAMDAFPPQWRATLGAAYAYSAMQEKDMDMAQVMIRYAVSQDVPPLDKLAAYLVNAQIIEASGDKARALNVYRAVAKASDDAISTPARVRAAMLAFELKQAKPEETLATLDSLRFRWRGDKTEMEIVGNMGQIYLSMGHYREAMQVLRTGGQQFANSPEGLKISNALNQTFRALFLGGQADGLQPVEALGLFYDFQELTPQGADGDEMVRKLVRRLVDVDLLDQASALLEHQVNERLDGVAKSAVAADLAAIYLMDRNPQKALQTLWNTRTTLLPKSIMAERRVLEARALTELNEPDKALDVLGSDASADADDVRADIYWRQQSWAKAGAVLERRLGERYKAEGPLAAGDEGRLIRAGIAYSLMKDTAGLKRLSERWGKFIDTASSPDALRVALAPLDGGDVSAKDFASAATATDTFTGWVGGMKKRFRDKDNATGKKPAAPAAKTA</sequence>
<dbReference type="AlphaFoldDB" id="F4QPD1"/>
<feature type="compositionally biased region" description="Low complexity" evidence="1">
    <location>
        <begin position="998"/>
        <end position="1009"/>
    </location>
</feature>
<evidence type="ECO:0000313" key="3">
    <source>
        <dbReference type="Proteomes" id="UP000006512"/>
    </source>
</evidence>
<evidence type="ECO:0000256" key="1">
    <source>
        <dbReference type="SAM" id="MobiDB-lite"/>
    </source>
</evidence>
<dbReference type="eggNOG" id="COG0457">
    <property type="taxonomic scope" value="Bacteria"/>
</dbReference>
<dbReference type="OrthoDB" id="7431909at2"/>
<proteinExistence type="predicted"/>
<feature type="region of interest" description="Disordered" evidence="1">
    <location>
        <begin position="990"/>
        <end position="1009"/>
    </location>
</feature>
<evidence type="ECO:0000313" key="2">
    <source>
        <dbReference type="EMBL" id="EGF91189.1"/>
    </source>
</evidence>
<organism evidence="2 3">
    <name type="scientific">Asticcacaulis biprosthecium C19</name>
    <dbReference type="NCBI Taxonomy" id="715226"/>
    <lineage>
        <taxon>Bacteria</taxon>
        <taxon>Pseudomonadati</taxon>
        <taxon>Pseudomonadota</taxon>
        <taxon>Alphaproteobacteria</taxon>
        <taxon>Caulobacterales</taxon>
        <taxon>Caulobacteraceae</taxon>
        <taxon>Asticcacaulis</taxon>
    </lineage>
</organism>
<dbReference type="RefSeq" id="WP_006273384.1">
    <property type="nucleotide sequence ID" value="NZ_GL883078.1"/>
</dbReference>
<dbReference type="EMBL" id="GL883078">
    <property type="protein sequence ID" value="EGF91189.1"/>
    <property type="molecule type" value="Genomic_DNA"/>
</dbReference>
<dbReference type="SUPFAM" id="SSF81901">
    <property type="entry name" value="HCP-like"/>
    <property type="match status" value="1"/>
</dbReference>
<dbReference type="HOGENOM" id="CLU_004821_0_0_5"/>
<protein>
    <submittedName>
        <fullName evidence="2">Tetratricopeptide repeat family protein</fullName>
    </submittedName>
</protein>
<dbReference type="STRING" id="715226.ABI_26040"/>
<dbReference type="InterPro" id="IPR011990">
    <property type="entry name" value="TPR-like_helical_dom_sf"/>
</dbReference>
<accession>F4QPD1</accession>
<keyword evidence="3" id="KW-1185">Reference proteome</keyword>
<name>F4QPD1_9CAUL</name>
<gene>
    <name evidence="2" type="ORF">ABI_26040</name>
</gene>
<reference evidence="3" key="1">
    <citation type="submission" date="2011-03" db="EMBL/GenBank/DDBJ databases">
        <title>Draft genome sequence of Brevundimonas diminuta.</title>
        <authorList>
            <person name="Brown P.J.B."/>
            <person name="Buechlein A."/>
            <person name="Hemmerich C."/>
            <person name="Brun Y.V."/>
        </authorList>
    </citation>
    <scope>NUCLEOTIDE SEQUENCE [LARGE SCALE GENOMIC DNA]</scope>
    <source>
        <strain evidence="3">C19</strain>
    </source>
</reference>
<dbReference type="Gene3D" id="1.25.40.10">
    <property type="entry name" value="Tetratricopeptide repeat domain"/>
    <property type="match status" value="2"/>
</dbReference>
<dbReference type="Proteomes" id="UP000006512">
    <property type="component" value="Unassembled WGS sequence"/>
</dbReference>